<dbReference type="GO" id="GO:0000156">
    <property type="term" value="F:phosphorelay response regulator activity"/>
    <property type="evidence" value="ECO:0007669"/>
    <property type="project" value="InterPro"/>
</dbReference>
<evidence type="ECO:0000313" key="2">
    <source>
        <dbReference type="EMBL" id="HIQ63547.1"/>
    </source>
</evidence>
<sequence length="144" mass="16259">MKVELKLSPELTEAYAVIHAPALTEEIRRLLDLFSAKQSLLATDARERTVLLRPADIYMVQVEDGRTNIRCEKQTYTSGKRLYEWEALLGDGFMRISKGTLVNLSMIDSIAPSFQGAVCCVLKNGCKDYISRKYLPAFKAYFGL</sequence>
<organism evidence="2 3">
    <name type="scientific">Candidatus Avichristensenella intestinipullorum</name>
    <dbReference type="NCBI Taxonomy" id="2840693"/>
    <lineage>
        <taxon>Bacteria</taxon>
        <taxon>Bacillati</taxon>
        <taxon>Bacillota</taxon>
        <taxon>Clostridia</taxon>
        <taxon>Candidatus Avichristensenella</taxon>
    </lineage>
</organism>
<dbReference type="SMART" id="SM00850">
    <property type="entry name" value="LytTR"/>
    <property type="match status" value="1"/>
</dbReference>
<reference evidence="2" key="1">
    <citation type="submission" date="2020-10" db="EMBL/GenBank/DDBJ databases">
        <authorList>
            <person name="Gilroy R."/>
        </authorList>
    </citation>
    <scope>NUCLEOTIDE SEQUENCE</scope>
    <source>
        <strain evidence="2">ChiHile30-977</strain>
    </source>
</reference>
<dbReference type="InterPro" id="IPR046947">
    <property type="entry name" value="LytR-like"/>
</dbReference>
<reference evidence="2" key="2">
    <citation type="journal article" date="2021" name="PeerJ">
        <title>Extensive microbial diversity within the chicken gut microbiome revealed by metagenomics and culture.</title>
        <authorList>
            <person name="Gilroy R."/>
            <person name="Ravi A."/>
            <person name="Getino M."/>
            <person name="Pursley I."/>
            <person name="Horton D.L."/>
            <person name="Alikhan N.F."/>
            <person name="Baker D."/>
            <person name="Gharbi K."/>
            <person name="Hall N."/>
            <person name="Watson M."/>
            <person name="Adriaenssens E.M."/>
            <person name="Foster-Nyarko E."/>
            <person name="Jarju S."/>
            <person name="Secka A."/>
            <person name="Antonio M."/>
            <person name="Oren A."/>
            <person name="Chaudhuri R.R."/>
            <person name="La Ragione R."/>
            <person name="Hildebrand F."/>
            <person name="Pallen M.J."/>
        </authorList>
    </citation>
    <scope>NUCLEOTIDE SEQUENCE</scope>
    <source>
        <strain evidence="2">ChiHile30-977</strain>
    </source>
</reference>
<comment type="caution">
    <text evidence="2">The sequence shown here is derived from an EMBL/GenBank/DDBJ whole genome shotgun (WGS) entry which is preliminary data.</text>
</comment>
<dbReference type="Pfam" id="PF04397">
    <property type="entry name" value="LytTR"/>
    <property type="match status" value="1"/>
</dbReference>
<dbReference type="GO" id="GO:0003677">
    <property type="term" value="F:DNA binding"/>
    <property type="evidence" value="ECO:0007669"/>
    <property type="project" value="InterPro"/>
</dbReference>
<dbReference type="AlphaFoldDB" id="A0A9D1CJA5"/>
<evidence type="ECO:0000313" key="3">
    <source>
        <dbReference type="Proteomes" id="UP000886819"/>
    </source>
</evidence>
<dbReference type="PANTHER" id="PTHR37299:SF4">
    <property type="entry name" value="TRANSCRIPTIONAL REGULATOR"/>
    <property type="match status" value="1"/>
</dbReference>
<name>A0A9D1CJA5_9FIRM</name>
<proteinExistence type="predicted"/>
<dbReference type="Proteomes" id="UP000886819">
    <property type="component" value="Unassembled WGS sequence"/>
</dbReference>
<accession>A0A9D1CJA5</accession>
<dbReference type="InterPro" id="IPR007492">
    <property type="entry name" value="LytTR_DNA-bd_dom"/>
</dbReference>
<protein>
    <submittedName>
        <fullName evidence="2">LytTR family transcriptional regulator</fullName>
    </submittedName>
</protein>
<dbReference type="PROSITE" id="PS50930">
    <property type="entry name" value="HTH_LYTTR"/>
    <property type="match status" value="1"/>
</dbReference>
<dbReference type="PANTHER" id="PTHR37299">
    <property type="entry name" value="TRANSCRIPTIONAL REGULATOR-RELATED"/>
    <property type="match status" value="1"/>
</dbReference>
<evidence type="ECO:0000259" key="1">
    <source>
        <dbReference type="PROSITE" id="PS50930"/>
    </source>
</evidence>
<dbReference type="EMBL" id="DVFI01000112">
    <property type="protein sequence ID" value="HIQ63547.1"/>
    <property type="molecule type" value="Genomic_DNA"/>
</dbReference>
<feature type="domain" description="HTH LytTR-type" evidence="1">
    <location>
        <begin position="46"/>
        <end position="144"/>
    </location>
</feature>
<dbReference type="Gene3D" id="2.40.50.1020">
    <property type="entry name" value="LytTr DNA-binding domain"/>
    <property type="match status" value="1"/>
</dbReference>
<gene>
    <name evidence="2" type="ORF">IAA66_08205</name>
</gene>